<dbReference type="InterPro" id="IPR013087">
    <property type="entry name" value="Znf_C2H2_type"/>
</dbReference>
<feature type="region of interest" description="Disordered" evidence="7">
    <location>
        <begin position="1"/>
        <end position="43"/>
    </location>
</feature>
<evidence type="ECO:0000259" key="8">
    <source>
        <dbReference type="PROSITE" id="PS00028"/>
    </source>
</evidence>
<feature type="compositionally biased region" description="Acidic residues" evidence="7">
    <location>
        <begin position="1229"/>
        <end position="1249"/>
    </location>
</feature>
<dbReference type="InterPro" id="IPR050888">
    <property type="entry name" value="ZnF_C2H2-type_TF"/>
</dbReference>
<comment type="subcellular location">
    <subcellularLocation>
        <location evidence="1">Nucleus</location>
    </subcellularLocation>
</comment>
<feature type="compositionally biased region" description="Polar residues" evidence="7">
    <location>
        <begin position="1503"/>
        <end position="1515"/>
    </location>
</feature>
<evidence type="ECO:0000256" key="1">
    <source>
        <dbReference type="ARBA" id="ARBA00004123"/>
    </source>
</evidence>
<protein>
    <recommendedName>
        <fullName evidence="8">C2H2-type domain-containing protein</fullName>
    </recommendedName>
</protein>
<keyword evidence="3" id="KW-0677">Repeat</keyword>
<dbReference type="PANTHER" id="PTHR24406">
    <property type="entry name" value="TRANSCRIPTIONAL REPRESSOR CTCFL-RELATED"/>
    <property type="match status" value="1"/>
</dbReference>
<dbReference type="Proteomes" id="UP000318571">
    <property type="component" value="Chromosome 2"/>
</dbReference>
<feature type="compositionally biased region" description="Low complexity" evidence="7">
    <location>
        <begin position="1178"/>
        <end position="1190"/>
    </location>
</feature>
<evidence type="ECO:0000256" key="3">
    <source>
        <dbReference type="ARBA" id="ARBA00022737"/>
    </source>
</evidence>
<sequence>MDSDDDAQDYFEPSALLETSIMEGGMDDQGDESSHFASATSDDEASHLAMSGDHFLDSSMDASCSDFPPLPKLEISDTNRVILGSTCPVCEQPLNTKHSRDHVSWHFMEELRAQIVVPTQCPECDYQGRELEAVSRHLALFHNKLDDFLLNDELLMAKRSKCLAKPKKIAIGPNCMICGMVGPSREHVARHFMPELMDLIDDLPDKLQCPDCKFRGDCPQKLARHLALVHSKLDELLSNRALVDQRRDEISTKPIKVSIGDVCPVCDHVISKQHARAHVIWHFMDELKEMVNNFVDPTVCDLCQYSCTKMEKLAKHLALGHSKLDELLQDEDLIQRKRLKVLSTPKKEAMGASCPICAISSPTREHVARHFNQELNDYVTTLSDPYVCPECPEKSEKHKNLGIHLALVHGLLDKFLQDQNLIAEKIAFQASKPKKISLGMTCPICDVTFSKPQKRDHVLWHFLKELRDLVRSFADPQQCALCDYKSEKLDNMAQHLALGHSKLDDFLMDEELVHQKRYLQSLKPQKIQLGQTCPICDMNEPTREHVARHLIDELLTFIPNADGEYFPCELCEYQTDKAKPFAIHYGLVHGNLDRLLADYDLIDAKRNNFLMKPKKITLGVKCPICNISTKGTSRDHVFWHYIEELKAHVQSFPDQTKCIQCSYESESFEKLVRHVALGHSELDNLLQDEELLQRKRVQALSKPKKVSLGALCPICDFKDPHREHVARHFGEELNNIVLTFPDTTQCTDCQYTNDKIKNVAIHVALVHNILDQFLSDEELVAAKREAIISRPKRVEMGTECPVCDIPFKGKKGRDHVVRHFMDELKDMVRATGSTDSCVECTYSPPKSPEKMAYLARHYALAHYKLDEFIGNKDLVDEKREKAKNKPKRIEIGECCPICNSSIRSRDHLATHFLPELLDMAKELPTKGKCNLCDYSNSKLDNFARHLGLFHCKLDELMQNEELVAAKVVEASTKVKIRTPLSNVCVICSMTAPSREHMARHFFPELLALIKDTSPSGLSCPECEFSSTKEEYVARHYGTVHQKIDVFLLDEELVKTKAAAFGITNPVAYEEEMPMRSRPVRQAARRSSRRREIFEKEEAEAWKAIEDYEKSDSPPKKKSKGGEDSEEDKMKKLHASSSLLEKAMIVQGVDEEKIDAMNKKIKNESEIKLDIPQTPVPSSPNDSESSYSHSHSLLRNRLKQEENCGPTSFHAPVDLGSHMLEDLLNRPNEEAQEDDEEGVDPLADQDEMEGQNESVAMEVTPDMNMMMSMMEHDDEEERPVQPPKAAHPQHMRTNKPLPPLTKMDNQISPGASCCPVCDLDFASRGHIAGHFIGEITEVINSFPDPMSCPKCQFTSLDGTIRSVAIHIAVVHSQLDKYLGDKGLIARKRSELKSSSTSKKTDTHKPSPVVSAPKNAAANAKPEVYTSCPICNKDLIPTRPELRRSHVALHFKTELSKMIRTRVKGMFKCPECQVLAHTAEKIGLHLALQHNKLEHLLRRVRAQKKTNQSPAPKPSSTLSPPVALPAVPSLPKVPLPPNIQLTPIKPVLALPTHPVAPVVLSSAPFRYQVGIKCPFCDSSHPSRDHVAQHFVKEAMEHTQQISINGQCPECQYKSDNRENFARHYSLVHGLFDQFMSNGELVAQKRIEVKSQGPPKMHLGDTCIICGGAIPRKNMRSHVAVHFLEELKEALSEFPDMKTCVLCGIQNERKDKMAIHLALSHGKLDELLQDKAMIDRKKRAILMKPNKYTLKTCQICTLGIPTYQHSDHFIRHFQQELSPYMDLSQKKCLECDFVSPNESGIFHHSAMGHGHLENFKADIVLMQAKKDQYRPAEVKKLNFGSDCPLCQNPFTNKHKRDHVYYHFSEEFRQMVQGLDNPHSCPFCPYTNVKEENMAKHLAFGHSKLDEFMSDPVRVEQKKAQLGGSGRTIRKNVMECPVCGTQSADRKHIYFHFAADFVEMLKDLPDQSNCFECEYKTDQPKLFAQHLALYHNRLDDVLNDPETMERKRMELHHRPKVLDQFCAICDQPYSKKEIREHCARHFTEEVTAIYDSFVDQSACGLCNGQYKSQKKTGMFRHIALGHGKLDEFLAQTEMVNQKRKNVADFGLERFRGPMVK</sequence>
<keyword evidence="5" id="KW-0862">Zinc</keyword>
<dbReference type="Pfam" id="PF12756">
    <property type="entry name" value="zf-C2H2_2"/>
    <property type="match status" value="1"/>
</dbReference>
<comment type="caution">
    <text evidence="9">The sequence shown here is derived from an EMBL/GenBank/DDBJ whole genome shotgun (WGS) entry which is preliminary data.</text>
</comment>
<feature type="region of interest" description="Disordered" evidence="7">
    <location>
        <begin position="1105"/>
        <end position="1130"/>
    </location>
</feature>
<feature type="region of interest" description="Disordered" evidence="7">
    <location>
        <begin position="1273"/>
        <end position="1297"/>
    </location>
</feature>
<evidence type="ECO:0000256" key="7">
    <source>
        <dbReference type="SAM" id="MobiDB-lite"/>
    </source>
</evidence>
<feature type="compositionally biased region" description="Low complexity" evidence="7">
    <location>
        <begin position="1404"/>
        <end position="1414"/>
    </location>
</feature>
<dbReference type="STRING" id="6832.A0A553PBM6"/>
<dbReference type="EMBL" id="VCGU01000005">
    <property type="protein sequence ID" value="TRY75091.1"/>
    <property type="molecule type" value="Genomic_DNA"/>
</dbReference>
<evidence type="ECO:0000256" key="4">
    <source>
        <dbReference type="ARBA" id="ARBA00022771"/>
    </source>
</evidence>
<evidence type="ECO:0000256" key="2">
    <source>
        <dbReference type="ARBA" id="ARBA00022723"/>
    </source>
</evidence>
<feature type="domain" description="C2H2-type" evidence="8">
    <location>
        <begin position="300"/>
        <end position="321"/>
    </location>
</feature>
<feature type="region of interest" description="Disordered" evidence="7">
    <location>
        <begin position="1388"/>
        <end position="1414"/>
    </location>
</feature>
<evidence type="ECO:0000256" key="6">
    <source>
        <dbReference type="ARBA" id="ARBA00023242"/>
    </source>
</evidence>
<feature type="region of interest" description="Disordered" evidence="7">
    <location>
        <begin position="1164"/>
        <end position="1193"/>
    </location>
</feature>
<dbReference type="Gene3D" id="3.30.160.60">
    <property type="entry name" value="Classic Zinc Finger"/>
    <property type="match status" value="1"/>
</dbReference>
<feature type="region of interest" description="Disordered" evidence="7">
    <location>
        <begin position="1227"/>
        <end position="1251"/>
    </location>
</feature>
<dbReference type="InterPro" id="IPR041661">
    <property type="entry name" value="ZN622/Rei1/Reh1_Znf-C2H2"/>
</dbReference>
<dbReference type="OrthoDB" id="3561125at2759"/>
<evidence type="ECO:0000256" key="5">
    <source>
        <dbReference type="ARBA" id="ARBA00022833"/>
    </source>
</evidence>
<evidence type="ECO:0000313" key="9">
    <source>
        <dbReference type="EMBL" id="TRY75091.1"/>
    </source>
</evidence>
<gene>
    <name evidence="9" type="ORF">TCAL_00608</name>
</gene>
<dbReference type="GO" id="GO:0005634">
    <property type="term" value="C:nucleus"/>
    <property type="evidence" value="ECO:0007669"/>
    <property type="project" value="UniProtKB-SubCell"/>
</dbReference>
<feature type="compositionally biased region" description="Basic and acidic residues" evidence="7">
    <location>
        <begin position="1105"/>
        <end position="1122"/>
    </location>
</feature>
<keyword evidence="6" id="KW-0539">Nucleus</keyword>
<evidence type="ECO:0000313" key="10">
    <source>
        <dbReference type="Proteomes" id="UP000318571"/>
    </source>
</evidence>
<accession>A0A553PBM6</accession>
<reference evidence="9 10" key="1">
    <citation type="journal article" date="2018" name="Nat. Ecol. Evol.">
        <title>Genomic signatures of mitonuclear coevolution across populations of Tigriopus californicus.</title>
        <authorList>
            <person name="Barreto F.S."/>
            <person name="Watson E.T."/>
            <person name="Lima T.G."/>
            <person name="Willett C.S."/>
            <person name="Edmands S."/>
            <person name="Li W."/>
            <person name="Burton R.S."/>
        </authorList>
    </citation>
    <scope>NUCLEOTIDE SEQUENCE [LARGE SCALE GENOMIC DNA]</scope>
    <source>
        <strain evidence="9 10">San Diego</strain>
    </source>
</reference>
<dbReference type="GO" id="GO:0008270">
    <property type="term" value="F:zinc ion binding"/>
    <property type="evidence" value="ECO:0007669"/>
    <property type="project" value="UniProtKB-KW"/>
</dbReference>
<keyword evidence="2" id="KW-0479">Metal-binding</keyword>
<proteinExistence type="predicted"/>
<feature type="region of interest" description="Disordered" evidence="7">
    <location>
        <begin position="1500"/>
        <end position="1521"/>
    </location>
</feature>
<name>A0A553PBM6_TIGCA</name>
<organism evidence="9 10">
    <name type="scientific">Tigriopus californicus</name>
    <name type="common">Marine copepod</name>
    <dbReference type="NCBI Taxonomy" id="6832"/>
    <lineage>
        <taxon>Eukaryota</taxon>
        <taxon>Metazoa</taxon>
        <taxon>Ecdysozoa</taxon>
        <taxon>Arthropoda</taxon>
        <taxon>Crustacea</taxon>
        <taxon>Multicrustacea</taxon>
        <taxon>Hexanauplia</taxon>
        <taxon>Copepoda</taxon>
        <taxon>Harpacticoida</taxon>
        <taxon>Harpacticidae</taxon>
        <taxon>Tigriopus</taxon>
    </lineage>
</organism>
<dbReference type="SMART" id="SM00355">
    <property type="entry name" value="ZnF_C2H2"/>
    <property type="match status" value="30"/>
</dbReference>
<keyword evidence="4" id="KW-0863">Zinc-finger</keyword>
<keyword evidence="10" id="KW-1185">Reference proteome</keyword>
<dbReference type="PROSITE" id="PS00028">
    <property type="entry name" value="ZINC_FINGER_C2H2_1"/>
    <property type="match status" value="1"/>
</dbReference>